<keyword evidence="2" id="KW-1133">Transmembrane helix</keyword>
<comment type="caution">
    <text evidence="3">The sequence shown here is derived from an EMBL/GenBank/DDBJ whole genome shotgun (WGS) entry which is preliminary data.</text>
</comment>
<dbReference type="Proteomes" id="UP000717696">
    <property type="component" value="Unassembled WGS sequence"/>
</dbReference>
<gene>
    <name evidence="3" type="ORF">B0J13DRAFT_518107</name>
</gene>
<evidence type="ECO:0000256" key="2">
    <source>
        <dbReference type="SAM" id="Phobius"/>
    </source>
</evidence>
<dbReference type="EMBL" id="JAGMUU010000001">
    <property type="protein sequence ID" value="KAH7162852.1"/>
    <property type="molecule type" value="Genomic_DNA"/>
</dbReference>
<feature type="region of interest" description="Disordered" evidence="1">
    <location>
        <begin position="114"/>
        <end position="149"/>
    </location>
</feature>
<keyword evidence="2" id="KW-0812">Transmembrane</keyword>
<name>A0A9P9FJ74_9HYPO</name>
<dbReference type="AlphaFoldDB" id="A0A9P9FJ74"/>
<sequence>MYSIWSLVVPFVSASLAVALRYAWAFFFLSVFFSLVRRSSPPQKLTKISTSPVFRGCVMFDAGDSIRFHSPLRPYECIHGREDCFVDGAEFIVNDIRVAHFAIQPACNPFLSASSAATPRQHPRNAQHKPTQASSDSHSHMLRPSSSPC</sequence>
<organism evidence="3 4">
    <name type="scientific">Dactylonectria estremocensis</name>
    <dbReference type="NCBI Taxonomy" id="1079267"/>
    <lineage>
        <taxon>Eukaryota</taxon>
        <taxon>Fungi</taxon>
        <taxon>Dikarya</taxon>
        <taxon>Ascomycota</taxon>
        <taxon>Pezizomycotina</taxon>
        <taxon>Sordariomycetes</taxon>
        <taxon>Hypocreomycetidae</taxon>
        <taxon>Hypocreales</taxon>
        <taxon>Nectriaceae</taxon>
        <taxon>Dactylonectria</taxon>
    </lineage>
</organism>
<feature type="transmembrane region" description="Helical" evidence="2">
    <location>
        <begin position="12"/>
        <end position="36"/>
    </location>
</feature>
<reference evidence="3" key="1">
    <citation type="journal article" date="2021" name="Nat. Commun.">
        <title>Genetic determinants of endophytism in the Arabidopsis root mycobiome.</title>
        <authorList>
            <person name="Mesny F."/>
            <person name="Miyauchi S."/>
            <person name="Thiergart T."/>
            <person name="Pickel B."/>
            <person name="Atanasova L."/>
            <person name="Karlsson M."/>
            <person name="Huettel B."/>
            <person name="Barry K.W."/>
            <person name="Haridas S."/>
            <person name="Chen C."/>
            <person name="Bauer D."/>
            <person name="Andreopoulos W."/>
            <person name="Pangilinan J."/>
            <person name="LaButti K."/>
            <person name="Riley R."/>
            <person name="Lipzen A."/>
            <person name="Clum A."/>
            <person name="Drula E."/>
            <person name="Henrissat B."/>
            <person name="Kohler A."/>
            <person name="Grigoriev I.V."/>
            <person name="Martin F.M."/>
            <person name="Hacquard S."/>
        </authorList>
    </citation>
    <scope>NUCLEOTIDE SEQUENCE</scope>
    <source>
        <strain evidence="3">MPI-CAGE-AT-0021</strain>
    </source>
</reference>
<keyword evidence="4" id="KW-1185">Reference proteome</keyword>
<evidence type="ECO:0000313" key="4">
    <source>
        <dbReference type="Proteomes" id="UP000717696"/>
    </source>
</evidence>
<evidence type="ECO:0000256" key="1">
    <source>
        <dbReference type="SAM" id="MobiDB-lite"/>
    </source>
</evidence>
<evidence type="ECO:0000313" key="3">
    <source>
        <dbReference type="EMBL" id="KAH7162852.1"/>
    </source>
</evidence>
<proteinExistence type="predicted"/>
<keyword evidence="2" id="KW-0472">Membrane</keyword>
<accession>A0A9P9FJ74</accession>
<protein>
    <submittedName>
        <fullName evidence="3">Uncharacterized protein</fullName>
    </submittedName>
</protein>